<gene>
    <name evidence="2" type="ORF">MW046_06800</name>
</gene>
<accession>A0A8U0A0U7</accession>
<name>A0A8U0A0U7_9EURY</name>
<dbReference type="EMBL" id="CP096019">
    <property type="protein sequence ID" value="UPM41703.1"/>
    <property type="molecule type" value="Genomic_DNA"/>
</dbReference>
<protein>
    <submittedName>
        <fullName evidence="2">Uncharacterized protein</fullName>
    </submittedName>
</protein>
<feature type="transmembrane region" description="Helical" evidence="1">
    <location>
        <begin position="151"/>
        <end position="169"/>
    </location>
</feature>
<proteinExistence type="predicted"/>
<dbReference type="Proteomes" id="UP000831768">
    <property type="component" value="Chromosome"/>
</dbReference>
<keyword evidence="3" id="KW-1185">Reference proteome</keyword>
<sequence length="249" mass="28710">MVGKSASLLTKTQRQRIRNEFGDLNEEKTHRDQQRIRKRVRSGLFDFQLLSDYPDRQFALLLDDVSEEELRAALADTTIVVERLREQSDIDREDVIEEARTHIEEDSDPRGDTRRRDRIDLRTVAEIRRQTEDELTNRFEPGCWDKRASGLMKLGVSAFILMVLSNLLYHASNNNVLRSILHALLGGVVFLLFVSAAGWVLIKTAQLLKYDIVPFITELVVDPEAVKRKTVAKLIKNPREVARASWEEL</sequence>
<keyword evidence="1" id="KW-1133">Transmembrane helix</keyword>
<feature type="transmembrane region" description="Helical" evidence="1">
    <location>
        <begin position="181"/>
        <end position="202"/>
    </location>
</feature>
<reference evidence="2" key="1">
    <citation type="submission" date="2022-04" db="EMBL/GenBank/DDBJ databases">
        <title>Halocatena sp. nov., isolated from a salt lake.</title>
        <authorList>
            <person name="Cui H.-L."/>
        </authorList>
    </citation>
    <scope>NUCLEOTIDE SEQUENCE</scope>
    <source>
        <strain evidence="2">AD-1</strain>
    </source>
</reference>
<evidence type="ECO:0000313" key="2">
    <source>
        <dbReference type="EMBL" id="UPM41703.1"/>
    </source>
</evidence>
<dbReference type="GeneID" id="71927741"/>
<dbReference type="RefSeq" id="WP_247992383.1">
    <property type="nucleotide sequence ID" value="NZ_CP096019.1"/>
</dbReference>
<evidence type="ECO:0000256" key="1">
    <source>
        <dbReference type="SAM" id="Phobius"/>
    </source>
</evidence>
<keyword evidence="1" id="KW-0472">Membrane</keyword>
<evidence type="ECO:0000313" key="3">
    <source>
        <dbReference type="Proteomes" id="UP000831768"/>
    </source>
</evidence>
<keyword evidence="1" id="KW-0812">Transmembrane</keyword>
<organism evidence="2 3">
    <name type="scientific">Halocatena salina</name>
    <dbReference type="NCBI Taxonomy" id="2934340"/>
    <lineage>
        <taxon>Archaea</taxon>
        <taxon>Methanobacteriati</taxon>
        <taxon>Methanobacteriota</taxon>
        <taxon>Stenosarchaea group</taxon>
        <taxon>Halobacteria</taxon>
        <taxon>Halobacteriales</taxon>
        <taxon>Natronomonadaceae</taxon>
        <taxon>Halocatena</taxon>
    </lineage>
</organism>
<dbReference type="KEGG" id="haad:MW046_06800"/>
<dbReference type="AlphaFoldDB" id="A0A8U0A0U7"/>